<accession>A0A974PN36</accession>
<dbReference type="AlphaFoldDB" id="A0A974PN36"/>
<sequence>MRVTPDSVLFITIDSCRFDTFVAANAPAMKAISPLYRAQAPAHFTYASHMAMFAGFTPGVAELETPFLNPKFARLFRLDRAGAPGHARPGFSVSGDDIVSGFRNARYATVGTAAMGWFDPKTPVSKKLTGSFEQFLFTGDKGVAAQLAFIEKALARETRRNLFIFMNIGETHVPYYHEGAPWDRADNPCLPFQKVNRAETCRERQRLCCEYVDRMIAPLLERFADATIVVCGDHGDCWGEDGLWEHGISHPMTLTVPLLIRYRGRPVDEAAAG</sequence>
<dbReference type="SUPFAM" id="SSF53649">
    <property type="entry name" value="Alkaline phosphatase-like"/>
    <property type="match status" value="1"/>
</dbReference>
<dbReference type="Gene3D" id="3.40.720.10">
    <property type="entry name" value="Alkaline Phosphatase, subunit A"/>
    <property type="match status" value="1"/>
</dbReference>
<dbReference type="EMBL" id="CP063362">
    <property type="protein sequence ID" value="QRG06602.1"/>
    <property type="molecule type" value="Genomic_DNA"/>
</dbReference>
<dbReference type="Proteomes" id="UP000596427">
    <property type="component" value="Chromosome"/>
</dbReference>
<gene>
    <name evidence="1" type="ORF">EZH22_27375</name>
</gene>
<evidence type="ECO:0000313" key="1">
    <source>
        <dbReference type="EMBL" id="QRG06602.1"/>
    </source>
</evidence>
<evidence type="ECO:0000313" key="2">
    <source>
        <dbReference type="Proteomes" id="UP000596427"/>
    </source>
</evidence>
<evidence type="ECO:0008006" key="3">
    <source>
        <dbReference type="Google" id="ProtNLM"/>
    </source>
</evidence>
<dbReference type="InterPro" id="IPR017850">
    <property type="entry name" value="Alkaline_phosphatase_core_sf"/>
</dbReference>
<proteinExistence type="predicted"/>
<organism evidence="1 2">
    <name type="scientific">Xanthobacter dioxanivorans</name>
    <dbReference type="NCBI Taxonomy" id="2528964"/>
    <lineage>
        <taxon>Bacteria</taxon>
        <taxon>Pseudomonadati</taxon>
        <taxon>Pseudomonadota</taxon>
        <taxon>Alphaproteobacteria</taxon>
        <taxon>Hyphomicrobiales</taxon>
        <taxon>Xanthobacteraceae</taxon>
        <taxon>Xanthobacter</taxon>
    </lineage>
</organism>
<dbReference type="RefSeq" id="WP_203193509.1">
    <property type="nucleotide sequence ID" value="NZ_CP063362.1"/>
</dbReference>
<dbReference type="KEGG" id="xdi:EZH22_27375"/>
<name>A0A974PN36_9HYPH</name>
<protein>
    <recommendedName>
        <fullName evidence="3">Sulfatase N-terminal domain-containing protein</fullName>
    </recommendedName>
</protein>
<keyword evidence="2" id="KW-1185">Reference proteome</keyword>
<reference evidence="1 2" key="1">
    <citation type="submission" date="2020-10" db="EMBL/GenBank/DDBJ databases">
        <title>Degradation of 1,4-Dioxane by Xanthobacter sp. YN2, via a Novel Group-2 Soluble Di-Iron Monooxygenase.</title>
        <authorList>
            <person name="Ma F."/>
            <person name="Wang Y."/>
            <person name="Yang J."/>
            <person name="Guo H."/>
            <person name="Su D."/>
            <person name="Yu L."/>
        </authorList>
    </citation>
    <scope>NUCLEOTIDE SEQUENCE [LARGE SCALE GENOMIC DNA]</scope>
    <source>
        <strain evidence="1 2">YN2</strain>
    </source>
</reference>